<dbReference type="EMBL" id="AJLS01000057">
    <property type="protein sequence ID" value="EKN69279.1"/>
    <property type="molecule type" value="Genomic_DNA"/>
</dbReference>
<name>K6DLT5_9BACI</name>
<dbReference type="AlphaFoldDB" id="K6DLT5"/>
<dbReference type="Proteomes" id="UP000006316">
    <property type="component" value="Unassembled WGS sequence"/>
</dbReference>
<keyword evidence="2" id="KW-1185">Reference proteome</keyword>
<comment type="caution">
    <text evidence="1">The sequence shown here is derived from an EMBL/GenBank/DDBJ whole genome shotgun (WGS) entry which is preliminary data.</text>
</comment>
<reference evidence="1 2" key="1">
    <citation type="journal article" date="2012" name="Front. Microbiol.">
        <title>Redundancy and modularity in membrane-associated dissimilatory nitrate reduction in Bacillus.</title>
        <authorList>
            <person name="Heylen K."/>
            <person name="Keltjens J."/>
        </authorList>
    </citation>
    <scope>NUCLEOTIDE SEQUENCE [LARGE SCALE GENOMIC DNA]</scope>
    <source>
        <strain evidence="2">LMG 21833T</strain>
    </source>
</reference>
<accession>K6DLT5</accession>
<dbReference type="PATRIC" id="fig|1117379.3.peg.2185"/>
<organism evidence="1 2">
    <name type="scientific">Neobacillus bataviensis LMG 21833</name>
    <dbReference type="NCBI Taxonomy" id="1117379"/>
    <lineage>
        <taxon>Bacteria</taxon>
        <taxon>Bacillati</taxon>
        <taxon>Bacillota</taxon>
        <taxon>Bacilli</taxon>
        <taxon>Bacillales</taxon>
        <taxon>Bacillaceae</taxon>
        <taxon>Neobacillus</taxon>
    </lineage>
</organism>
<protein>
    <submittedName>
        <fullName evidence="1">Uncharacterized protein</fullName>
    </submittedName>
</protein>
<dbReference type="eggNOG" id="ENOG5032WDU">
    <property type="taxonomic scope" value="Bacteria"/>
</dbReference>
<proteinExistence type="predicted"/>
<evidence type="ECO:0000313" key="1">
    <source>
        <dbReference type="EMBL" id="EKN69279.1"/>
    </source>
</evidence>
<gene>
    <name evidence="1" type="ORF">BABA_10466</name>
</gene>
<evidence type="ECO:0000313" key="2">
    <source>
        <dbReference type="Proteomes" id="UP000006316"/>
    </source>
</evidence>
<sequence>MPNGVFLFFGDENMTNLIINTTRARKDYKQLIGQTNHFLITILVGLDGINTGRVSLNPSFSTSWNPQNMQTSALRSRHFAIKATLAWCVDALDGYFVMACEEPDIVQDSTLIHTSLNEKSIFRKFKAFNNKYSANLHTVSVEAALIEVAITWRNRLIHFNSDNSISATKRSFLIRQKSYIQTNYQGLDIEVLLDNYDGYKNPPRFKEVTALIRAIHKYVEVLDAAIIGNINYNNYAHAIIKHYLNEDNGQLKDKRINGIWSRDIDTTKRKIINILKGYGFEEVVQNTRLSINNTNNLVTLDVKSARSVFN</sequence>